<dbReference type="GO" id="GO:0016491">
    <property type="term" value="F:oxidoreductase activity"/>
    <property type="evidence" value="ECO:0007669"/>
    <property type="project" value="InterPro"/>
</dbReference>
<keyword evidence="2" id="KW-1185">Reference proteome</keyword>
<dbReference type="HOGENOM" id="CLU_1130063_0_0_1"/>
<dbReference type="KEGG" id="dpx:DAPPUDRAFT_278767"/>
<proteinExistence type="predicted"/>
<evidence type="ECO:0008006" key="3">
    <source>
        <dbReference type="Google" id="ProtNLM"/>
    </source>
</evidence>
<dbReference type="InterPro" id="IPR012348">
    <property type="entry name" value="RNR-like"/>
</dbReference>
<protein>
    <recommendedName>
        <fullName evidence="3">YHS domain protein</fullName>
    </recommendedName>
</protein>
<name>E9I724_DAPPU</name>
<organism evidence="1 2">
    <name type="scientific">Daphnia pulex</name>
    <name type="common">Water flea</name>
    <dbReference type="NCBI Taxonomy" id="6669"/>
    <lineage>
        <taxon>Eukaryota</taxon>
        <taxon>Metazoa</taxon>
        <taxon>Ecdysozoa</taxon>
        <taxon>Arthropoda</taxon>
        <taxon>Crustacea</taxon>
        <taxon>Branchiopoda</taxon>
        <taxon>Diplostraca</taxon>
        <taxon>Cladocera</taxon>
        <taxon>Anomopoda</taxon>
        <taxon>Daphniidae</taxon>
        <taxon>Daphnia</taxon>
    </lineage>
</organism>
<evidence type="ECO:0000313" key="1">
    <source>
        <dbReference type="EMBL" id="EFX60206.1"/>
    </source>
</evidence>
<dbReference type="EMBL" id="GL736883">
    <property type="protein sequence ID" value="EFX60206.1"/>
    <property type="molecule type" value="Genomic_DNA"/>
</dbReference>
<dbReference type="Gene3D" id="1.10.620.20">
    <property type="entry name" value="Ribonucleotide Reductase, subunit A"/>
    <property type="match status" value="1"/>
</dbReference>
<dbReference type="AlphaFoldDB" id="E9I724"/>
<dbReference type="InParanoid" id="E9I724"/>
<gene>
    <name evidence="1" type="ORF">DAPPUDRAFT_278767</name>
</gene>
<reference evidence="1 2" key="1">
    <citation type="journal article" date="2011" name="Science">
        <title>The ecoresponsive genome of Daphnia pulex.</title>
        <authorList>
            <person name="Colbourne J.K."/>
            <person name="Pfrender M.E."/>
            <person name="Gilbert D."/>
            <person name="Thomas W.K."/>
            <person name="Tucker A."/>
            <person name="Oakley T.H."/>
            <person name="Tokishita S."/>
            <person name="Aerts A."/>
            <person name="Arnold G.J."/>
            <person name="Basu M.K."/>
            <person name="Bauer D.J."/>
            <person name="Caceres C.E."/>
            <person name="Carmel L."/>
            <person name="Casola C."/>
            <person name="Choi J.H."/>
            <person name="Detter J.C."/>
            <person name="Dong Q."/>
            <person name="Dusheyko S."/>
            <person name="Eads B.D."/>
            <person name="Frohlich T."/>
            <person name="Geiler-Samerotte K.A."/>
            <person name="Gerlach D."/>
            <person name="Hatcher P."/>
            <person name="Jogdeo S."/>
            <person name="Krijgsveld J."/>
            <person name="Kriventseva E.V."/>
            <person name="Kultz D."/>
            <person name="Laforsch C."/>
            <person name="Lindquist E."/>
            <person name="Lopez J."/>
            <person name="Manak J.R."/>
            <person name="Muller J."/>
            <person name="Pangilinan J."/>
            <person name="Patwardhan R.P."/>
            <person name="Pitluck S."/>
            <person name="Pritham E.J."/>
            <person name="Rechtsteiner A."/>
            <person name="Rho M."/>
            <person name="Rogozin I.B."/>
            <person name="Sakarya O."/>
            <person name="Salamov A."/>
            <person name="Schaack S."/>
            <person name="Shapiro H."/>
            <person name="Shiga Y."/>
            <person name="Skalitzky C."/>
            <person name="Smith Z."/>
            <person name="Souvorov A."/>
            <person name="Sung W."/>
            <person name="Tang Z."/>
            <person name="Tsuchiya D."/>
            <person name="Tu H."/>
            <person name="Vos H."/>
            <person name="Wang M."/>
            <person name="Wolf Y.I."/>
            <person name="Yamagata H."/>
            <person name="Yamada T."/>
            <person name="Ye Y."/>
            <person name="Shaw J.R."/>
            <person name="Andrews J."/>
            <person name="Crease T.J."/>
            <person name="Tang H."/>
            <person name="Lucas S.M."/>
            <person name="Robertson H.M."/>
            <person name="Bork P."/>
            <person name="Koonin E.V."/>
            <person name="Zdobnov E.M."/>
            <person name="Grigoriev I.V."/>
            <person name="Lynch M."/>
            <person name="Boore J.L."/>
        </authorList>
    </citation>
    <scope>NUCLEOTIDE SEQUENCE [LARGE SCALE GENOMIC DNA]</scope>
</reference>
<evidence type="ECO:0000313" key="2">
    <source>
        <dbReference type="Proteomes" id="UP000000305"/>
    </source>
</evidence>
<dbReference type="Proteomes" id="UP000000305">
    <property type="component" value="Unassembled WGS sequence"/>
</dbReference>
<sequence length="246" mass="27272">MFIHLITRRNTSVGVVGLLTLCTTWMAFSADAEPKSPPKAALIEALRDFNGVIGSWRGIGQVKRGSTQGAWQEKADLIWELKPKSTGIRFNVDEGKEWKTAILTYDEAGKQFTLTANLPDDTTRKYQGKFEDKRLVLEGADDKKDVHRLTLTMLNENRMLVLFERRPEQQSFFTRVGEVAYQRQGTKIAAVGGGGPICVVTGGAGTIAVMHKGKTYYVCCTGCRDAFNDDPEGILASYEKKKAESK</sequence>
<accession>E9I724</accession>